<dbReference type="GO" id="GO:0004061">
    <property type="term" value="F:arylformamidase activity"/>
    <property type="evidence" value="ECO:0007669"/>
    <property type="project" value="InterPro"/>
</dbReference>
<dbReference type="PANTHER" id="PTHR31118">
    <property type="entry name" value="CYCLASE-LIKE PROTEIN 2"/>
    <property type="match status" value="1"/>
</dbReference>
<dbReference type="GO" id="GO:0019441">
    <property type="term" value="P:L-tryptophan catabolic process to kynurenine"/>
    <property type="evidence" value="ECO:0007669"/>
    <property type="project" value="InterPro"/>
</dbReference>
<organism evidence="1 2">
    <name type="scientific">Streptomyces gardneri</name>
    <dbReference type="NCBI Taxonomy" id="66892"/>
    <lineage>
        <taxon>Bacteria</taxon>
        <taxon>Bacillati</taxon>
        <taxon>Actinomycetota</taxon>
        <taxon>Actinomycetes</taxon>
        <taxon>Kitasatosporales</taxon>
        <taxon>Streptomycetaceae</taxon>
        <taxon>Streptomyces</taxon>
    </lineage>
</organism>
<name>A0A4Y3RXE4_9ACTN</name>
<dbReference type="GeneID" id="95689236"/>
<comment type="caution">
    <text evidence="1">The sequence shown here is derived from an EMBL/GenBank/DDBJ whole genome shotgun (WGS) entry which is preliminary data.</text>
</comment>
<protein>
    <submittedName>
        <fullName evidence="1">Cyclase</fullName>
    </submittedName>
</protein>
<proteinExistence type="predicted"/>
<dbReference type="PANTHER" id="PTHR31118:SF12">
    <property type="entry name" value="CYCLASE-LIKE PROTEIN 2"/>
    <property type="match status" value="1"/>
</dbReference>
<dbReference type="InterPro" id="IPR037175">
    <property type="entry name" value="KFase_sf"/>
</dbReference>
<reference evidence="1 2" key="1">
    <citation type="submission" date="2019-06" db="EMBL/GenBank/DDBJ databases">
        <title>Whole genome shotgun sequence of Streptomyces gardneri NBRC 12865.</title>
        <authorList>
            <person name="Hosoyama A."/>
            <person name="Uohara A."/>
            <person name="Ohji S."/>
            <person name="Ichikawa N."/>
        </authorList>
    </citation>
    <scope>NUCLEOTIDE SEQUENCE [LARGE SCALE GENOMIC DNA]</scope>
    <source>
        <strain evidence="1 2">NBRC 12865</strain>
    </source>
</reference>
<evidence type="ECO:0000313" key="2">
    <source>
        <dbReference type="Proteomes" id="UP000315226"/>
    </source>
</evidence>
<dbReference type="Gene3D" id="3.50.30.50">
    <property type="entry name" value="Putative cyclase"/>
    <property type="match status" value="1"/>
</dbReference>
<dbReference type="SUPFAM" id="SSF102198">
    <property type="entry name" value="Putative cyclase"/>
    <property type="match status" value="1"/>
</dbReference>
<dbReference type="AlphaFoldDB" id="A0A4Y3RXE4"/>
<dbReference type="EMBL" id="BJMN01000058">
    <property type="protein sequence ID" value="GEB61477.1"/>
    <property type="molecule type" value="Genomic_DNA"/>
</dbReference>
<dbReference type="RefSeq" id="WP_055643861.1">
    <property type="nucleotide sequence ID" value="NZ_BJMN01000058.1"/>
</dbReference>
<accession>A0A4Y3RXE4</accession>
<sequence>MPLIDLSSPVDGEFWEPDTVTHTIMSAEEGARHMAEGMKRVFGIDFDTSVLPDGEFLTNDFLTLTAHTGTHVDAPAHYGSRGTYGVPRTIDQMPLDWFHRPAFVLDLRDSGTGTVGADRLRKAVADIGYEPQPLDIVLLDTGAAARVGTQSYFTDFTGLDGSAVRYLLDLGIRVIGTDAFSLDAPFGHIIKTFQETGDRDVLWPAHFAGREVEYCQIERLAGLESLPRPYGFTVSCFPVKIARAGAGWTRAVAHVPE</sequence>
<dbReference type="OrthoDB" id="7067800at2"/>
<dbReference type="Pfam" id="PF04199">
    <property type="entry name" value="Cyclase"/>
    <property type="match status" value="1"/>
</dbReference>
<keyword evidence="2" id="KW-1185">Reference proteome</keyword>
<dbReference type="Proteomes" id="UP000315226">
    <property type="component" value="Unassembled WGS sequence"/>
</dbReference>
<gene>
    <name evidence="1" type="ORF">SGA01_70820</name>
</gene>
<evidence type="ECO:0000313" key="1">
    <source>
        <dbReference type="EMBL" id="GEB61477.1"/>
    </source>
</evidence>
<dbReference type="InterPro" id="IPR007325">
    <property type="entry name" value="KFase/CYL"/>
</dbReference>